<evidence type="ECO:0000313" key="4">
    <source>
        <dbReference type="Proteomes" id="UP000717995"/>
    </source>
</evidence>
<protein>
    <submittedName>
        <fullName evidence="3">SCO family protein</fullName>
    </submittedName>
</protein>
<keyword evidence="2" id="KW-0732">Signal</keyword>
<name>A0ABS2I988_9GAMM</name>
<dbReference type="SUPFAM" id="SSF52833">
    <property type="entry name" value="Thioredoxin-like"/>
    <property type="match status" value="1"/>
</dbReference>
<keyword evidence="4" id="KW-1185">Reference proteome</keyword>
<accession>A0ABS2I988</accession>
<dbReference type="Pfam" id="PF02630">
    <property type="entry name" value="SCO1-SenC"/>
    <property type="match status" value="1"/>
</dbReference>
<dbReference type="Gene3D" id="3.40.30.10">
    <property type="entry name" value="Glutaredoxin"/>
    <property type="match status" value="1"/>
</dbReference>
<reference evidence="3 4" key="1">
    <citation type="submission" date="2021-02" db="EMBL/GenBank/DDBJ databases">
        <authorList>
            <person name="Lee D.-H."/>
        </authorList>
    </citation>
    <scope>NUCLEOTIDE SEQUENCE [LARGE SCALE GENOMIC DNA]</scope>
    <source>
        <strain evidence="3 4">UL073</strain>
    </source>
</reference>
<dbReference type="PANTHER" id="PTHR12151:SF25">
    <property type="entry name" value="LINALOOL DEHYDRATASE_ISOMERASE DOMAIN-CONTAINING PROTEIN"/>
    <property type="match status" value="1"/>
</dbReference>
<comment type="caution">
    <text evidence="3">The sequence shown here is derived from an EMBL/GenBank/DDBJ whole genome shotgun (WGS) entry which is preliminary data.</text>
</comment>
<feature type="chain" id="PRO_5046581935" evidence="2">
    <location>
        <begin position="24"/>
        <end position="219"/>
    </location>
</feature>
<organism evidence="3 4">
    <name type="scientific">Zestomonas insulae</name>
    <dbReference type="NCBI Taxonomy" id="2809017"/>
    <lineage>
        <taxon>Bacteria</taxon>
        <taxon>Pseudomonadati</taxon>
        <taxon>Pseudomonadota</taxon>
        <taxon>Gammaproteobacteria</taxon>
        <taxon>Pseudomonadales</taxon>
        <taxon>Pseudomonadaceae</taxon>
        <taxon>Zestomonas</taxon>
    </lineage>
</organism>
<feature type="signal peptide" evidence="2">
    <location>
        <begin position="1"/>
        <end position="23"/>
    </location>
</feature>
<dbReference type="PANTHER" id="PTHR12151">
    <property type="entry name" value="ELECTRON TRANSPORT PROTIN SCO1/SENC FAMILY MEMBER"/>
    <property type="match status" value="1"/>
</dbReference>
<dbReference type="CDD" id="cd02968">
    <property type="entry name" value="SCO"/>
    <property type="match status" value="1"/>
</dbReference>
<dbReference type="Proteomes" id="UP000717995">
    <property type="component" value="Unassembled WGS sequence"/>
</dbReference>
<dbReference type="EMBL" id="JAFEUP010000001">
    <property type="protein sequence ID" value="MBM7059203.1"/>
    <property type="molecule type" value="Genomic_DNA"/>
</dbReference>
<evidence type="ECO:0000256" key="1">
    <source>
        <dbReference type="ARBA" id="ARBA00010996"/>
    </source>
</evidence>
<evidence type="ECO:0000313" key="3">
    <source>
        <dbReference type="EMBL" id="MBM7059203.1"/>
    </source>
</evidence>
<comment type="similarity">
    <text evidence="1">Belongs to the SCO1/2 family.</text>
</comment>
<sequence length="219" mass="23647">MYPLAIRPAALCLALLLPFGAQAHSPEEHAAHGQPEQRQEAVQVRFADVQLVDQENRPVHLERDLVAGHIAVVGFIYTSCSTVCPVISSIMGRLQHQLGERAGRDVQLISISVDPLRDTPSVLHAYAQRFQHGPGWSWLTGTPQAVDATLKGLGSAPTGLSEHPPLIMIGDARSGEWTRFYGFTDPALLLAKINALDSGERVSLDEHAGHSSMTAEVAP</sequence>
<proteinExistence type="inferred from homology"/>
<gene>
    <name evidence="3" type="ORF">JQX08_00625</name>
</gene>
<dbReference type="InterPro" id="IPR003782">
    <property type="entry name" value="SCO1/SenC"/>
</dbReference>
<dbReference type="RefSeq" id="WP_204913959.1">
    <property type="nucleotide sequence ID" value="NZ_JAFEUP010000001.1"/>
</dbReference>
<evidence type="ECO:0000256" key="2">
    <source>
        <dbReference type="SAM" id="SignalP"/>
    </source>
</evidence>
<dbReference type="InterPro" id="IPR036249">
    <property type="entry name" value="Thioredoxin-like_sf"/>
</dbReference>